<organism evidence="11">
    <name type="scientific">Anemonia sulcata</name>
    <name type="common">Mediterranean snakelocks sea anemone</name>
    <dbReference type="NCBI Taxonomy" id="6108"/>
    <lineage>
        <taxon>Eukaryota</taxon>
        <taxon>Metazoa</taxon>
        <taxon>Cnidaria</taxon>
        <taxon>Anthozoa</taxon>
        <taxon>Hexacorallia</taxon>
        <taxon>Actiniaria</taxon>
        <taxon>Actiniidae</taxon>
        <taxon>Anemonia</taxon>
    </lineage>
</organism>
<protein>
    <submittedName>
        <fullName evidence="11">Type III potassium channel toxin protein</fullName>
    </submittedName>
</protein>
<evidence type="ECO:0000256" key="5">
    <source>
        <dbReference type="ARBA" id="ARBA00022635"/>
    </source>
</evidence>
<comment type="similarity">
    <text evidence="3">Belongs to the sea anemone type 3 (BDS) potassium channel toxin family.</text>
</comment>
<dbReference type="GO" id="GO:0034220">
    <property type="term" value="P:monoatomic ion transmembrane transport"/>
    <property type="evidence" value="ECO:0007669"/>
    <property type="project" value="UniProtKB-KW"/>
</dbReference>
<evidence type="ECO:0000256" key="6">
    <source>
        <dbReference type="ARBA" id="ARBA00022656"/>
    </source>
</evidence>
<dbReference type="InterPro" id="IPR012414">
    <property type="entry name" value="BDS_K_chnl_tox"/>
</dbReference>
<keyword evidence="10" id="KW-0166">Nematocyst</keyword>
<keyword evidence="9" id="KW-1015">Disulfide bond</keyword>
<feature type="non-terminal residue" evidence="11">
    <location>
        <position position="59"/>
    </location>
</feature>
<dbReference type="GO" id="GO:0015459">
    <property type="term" value="F:potassium channel regulator activity"/>
    <property type="evidence" value="ECO:0007669"/>
    <property type="project" value="UniProtKB-KW"/>
</dbReference>
<keyword evidence="5" id="KW-1220">Voltage-gated potassium channel impairing toxin</keyword>
<proteinExistence type="evidence at transcript level"/>
<dbReference type="InterPro" id="IPR023355">
    <property type="entry name" value="Myo_ane_neurotoxin_sf"/>
</dbReference>
<keyword evidence="11" id="KW-0406">Ion transport</keyword>
<evidence type="ECO:0000313" key="11">
    <source>
        <dbReference type="EMBL" id="ALL34554.1"/>
    </source>
</evidence>
<evidence type="ECO:0000256" key="8">
    <source>
        <dbReference type="ARBA" id="ARBA00022872"/>
    </source>
</evidence>
<feature type="non-terminal residue" evidence="11">
    <location>
        <position position="1"/>
    </location>
</feature>
<dbReference type="Gene3D" id="2.20.20.10">
    <property type="entry name" value="Anthopleurin-A"/>
    <property type="match status" value="1"/>
</dbReference>
<keyword evidence="6" id="KW-0800">Toxin</keyword>
<keyword evidence="4" id="KW-0964">Secreted</keyword>
<evidence type="ECO:0000256" key="1">
    <source>
        <dbReference type="ARBA" id="ARBA00004532"/>
    </source>
</evidence>
<keyword evidence="11" id="KW-0407">Ion channel</keyword>
<accession>A0A0S1M1A1</accession>
<name>A0A0S1M1A1_ANESU</name>
<evidence type="ECO:0000256" key="9">
    <source>
        <dbReference type="ARBA" id="ARBA00023157"/>
    </source>
</evidence>
<dbReference type="SUPFAM" id="SSF57392">
    <property type="entry name" value="Defensin-like"/>
    <property type="match status" value="1"/>
</dbReference>
<dbReference type="AlphaFoldDB" id="A0A0S1M1A1"/>
<keyword evidence="11" id="KW-0813">Transport</keyword>
<evidence type="ECO:0000256" key="3">
    <source>
        <dbReference type="ARBA" id="ARBA00007488"/>
    </source>
</evidence>
<dbReference type="EMBL" id="KT948964">
    <property type="protein sequence ID" value="ALL34554.1"/>
    <property type="molecule type" value="mRNA"/>
</dbReference>
<keyword evidence="8" id="KW-0872">Ion channel impairing toxin</keyword>
<dbReference type="Pfam" id="PF07936">
    <property type="entry name" value="Defensin_4"/>
    <property type="match status" value="1"/>
</dbReference>
<dbReference type="GO" id="GO:0005576">
    <property type="term" value="C:extracellular region"/>
    <property type="evidence" value="ECO:0007669"/>
    <property type="project" value="UniProtKB-SubCell"/>
</dbReference>
<evidence type="ECO:0000256" key="4">
    <source>
        <dbReference type="ARBA" id="ARBA00022525"/>
    </source>
</evidence>
<gene>
    <name evidence="11" type="primary">KTx</name>
</gene>
<keyword evidence="7" id="KW-0632">Potassium channel impairing toxin</keyword>
<evidence type="ECO:0000256" key="2">
    <source>
        <dbReference type="ARBA" id="ARBA00004613"/>
    </source>
</evidence>
<evidence type="ECO:0000256" key="10">
    <source>
        <dbReference type="ARBA" id="ARBA00023331"/>
    </source>
</evidence>
<comment type="subcellular location">
    <subcellularLocation>
        <location evidence="1">Nematocyst</location>
    </subcellularLocation>
    <subcellularLocation>
        <location evidence="2">Secreted</location>
    </subcellularLocation>
</comment>
<dbReference type="GO" id="GO:0090729">
    <property type="term" value="F:toxin activity"/>
    <property type="evidence" value="ECO:0007669"/>
    <property type="project" value="UniProtKB-KW"/>
</dbReference>
<sequence length="59" mass="6751">ASLAVPRNEVRMTKRATPCKCGKTLGDYWFNRSSCPKTHGYTGNCYHFWGICCIPFVNY</sequence>
<dbReference type="GO" id="GO:0008200">
    <property type="term" value="F:ion channel inhibitor activity"/>
    <property type="evidence" value="ECO:0007669"/>
    <property type="project" value="InterPro"/>
</dbReference>
<dbReference type="GO" id="GO:0042151">
    <property type="term" value="C:nematocyst"/>
    <property type="evidence" value="ECO:0007669"/>
    <property type="project" value="UniProtKB-SubCell"/>
</dbReference>
<reference evidence="11" key="1">
    <citation type="journal article" date="2015" name="Toxicon">
        <title>Multi-copy venom genes hidden in de novo transcriptome assemblies, a cautionary tale with the snakelocks sea anemone Anemonia sulcata (Pennant, 1977).</title>
        <authorList>
            <person name="Macrander J."/>
            <person name="Broe M."/>
            <person name="Daly M."/>
        </authorList>
    </citation>
    <scope>NUCLEOTIDE SEQUENCE</scope>
</reference>
<evidence type="ECO:0000256" key="7">
    <source>
        <dbReference type="ARBA" id="ARBA00022773"/>
    </source>
</evidence>